<dbReference type="Gene3D" id="1.10.10.10">
    <property type="entry name" value="Winged helix-like DNA-binding domain superfamily/Winged helix DNA-binding domain"/>
    <property type="match status" value="1"/>
</dbReference>
<dbReference type="RefSeq" id="WP_034826085.1">
    <property type="nucleotide sequence ID" value="NZ_AWFA01000017.1"/>
</dbReference>
<dbReference type="eggNOG" id="COG2197">
    <property type="taxonomic scope" value="Bacteria"/>
</dbReference>
<dbReference type="GO" id="GO:0006355">
    <property type="term" value="P:regulation of DNA-templated transcription"/>
    <property type="evidence" value="ECO:0007669"/>
    <property type="project" value="InterPro"/>
</dbReference>
<dbReference type="Pfam" id="PF00196">
    <property type="entry name" value="GerE"/>
    <property type="match status" value="1"/>
</dbReference>
<evidence type="ECO:0000313" key="4">
    <source>
        <dbReference type="EMBL" id="RAN33652.1"/>
    </source>
</evidence>
<dbReference type="Gene3D" id="3.30.450.80">
    <property type="entry name" value="Transcription factor LuxR-like, autoinducer-binding domain"/>
    <property type="match status" value="1"/>
</dbReference>
<dbReference type="EMBL" id="AWFB01000017">
    <property type="protein sequence ID" value="RAN33652.1"/>
    <property type="molecule type" value="Genomic_DNA"/>
</dbReference>
<dbReference type="PANTHER" id="PTHR44688">
    <property type="entry name" value="DNA-BINDING TRANSCRIPTIONAL ACTIVATOR DEVR_DOSR"/>
    <property type="match status" value="1"/>
</dbReference>
<dbReference type="PROSITE" id="PS50043">
    <property type="entry name" value="HTH_LUXR_2"/>
    <property type="match status" value="1"/>
</dbReference>
<name>A0A062U0D3_9PROT</name>
<evidence type="ECO:0000313" key="5">
    <source>
        <dbReference type="Proteomes" id="UP000249123"/>
    </source>
</evidence>
<dbReference type="InterPro" id="IPR016032">
    <property type="entry name" value="Sig_transdc_resp-reg_C-effctor"/>
</dbReference>
<keyword evidence="3" id="KW-0804">Transcription</keyword>
<sequence>MRDAIDKIFAATTAPEIYVATNAALADLGLTRTYYLGPISNDRTRGRNLLSFGFSSEWEISYREGFRSVDPIPGATALQPGPLFWHHLPPGLSLRPEEQAYLDKLQDWDMSQGICTLVFGPHSRVAMIGASMSPGDDSIDSVDVNGFHVIAMASFAAYYRKVGMKSEKMLSFSTRELDVLYWMAQGLSNIGIAKELNLSPEAVASCTKQLMSKMNVFDRTAAVMRGVQLGYVIVSDDVSRRVDSSTGLDVAEPGR</sequence>
<dbReference type="GO" id="GO:0003677">
    <property type="term" value="F:DNA binding"/>
    <property type="evidence" value="ECO:0007669"/>
    <property type="project" value="UniProtKB-KW"/>
</dbReference>
<evidence type="ECO:0000256" key="2">
    <source>
        <dbReference type="ARBA" id="ARBA00023125"/>
    </source>
</evidence>
<keyword evidence="1" id="KW-0805">Transcription regulation</keyword>
<dbReference type="InterPro" id="IPR000792">
    <property type="entry name" value="Tscrpt_reg_LuxR_C"/>
</dbReference>
<comment type="caution">
    <text evidence="4">The sequence shown here is derived from an EMBL/GenBank/DDBJ whole genome shotgun (WGS) entry which is preliminary data.</text>
</comment>
<dbReference type="SUPFAM" id="SSF46894">
    <property type="entry name" value="C-terminal effector domain of the bipartite response regulators"/>
    <property type="match status" value="1"/>
</dbReference>
<keyword evidence="2" id="KW-0238">DNA-binding</keyword>
<dbReference type="InterPro" id="IPR036388">
    <property type="entry name" value="WH-like_DNA-bd_sf"/>
</dbReference>
<dbReference type="Pfam" id="PF03472">
    <property type="entry name" value="Autoind_bind"/>
    <property type="match status" value="1"/>
</dbReference>
<evidence type="ECO:0000256" key="3">
    <source>
        <dbReference type="ARBA" id="ARBA00023163"/>
    </source>
</evidence>
<gene>
    <name evidence="4" type="ORF">HY3_12170</name>
</gene>
<organism evidence="4 5">
    <name type="scientific">Hyphomonas pacifica</name>
    <dbReference type="NCBI Taxonomy" id="1280941"/>
    <lineage>
        <taxon>Bacteria</taxon>
        <taxon>Pseudomonadati</taxon>
        <taxon>Pseudomonadota</taxon>
        <taxon>Alphaproteobacteria</taxon>
        <taxon>Hyphomonadales</taxon>
        <taxon>Hyphomonadaceae</taxon>
        <taxon>Hyphomonas</taxon>
    </lineage>
</organism>
<protein>
    <submittedName>
        <fullName evidence="4">Uncharacterized protein</fullName>
    </submittedName>
</protein>
<proteinExistence type="predicted"/>
<accession>A0A062U0D3</accession>
<dbReference type="InterPro" id="IPR005143">
    <property type="entry name" value="TF_LuxR_autoind-bd_dom"/>
</dbReference>
<evidence type="ECO:0000256" key="1">
    <source>
        <dbReference type="ARBA" id="ARBA00023015"/>
    </source>
</evidence>
<dbReference type="OrthoDB" id="9803630at2"/>
<dbReference type="SUPFAM" id="SSF75516">
    <property type="entry name" value="Pheromone-binding domain of LuxR-like quorum-sensing transcription factors"/>
    <property type="match status" value="1"/>
</dbReference>
<dbReference type="SMART" id="SM00421">
    <property type="entry name" value="HTH_LUXR"/>
    <property type="match status" value="1"/>
</dbReference>
<reference evidence="4 5" key="1">
    <citation type="submission" date="2013-04" db="EMBL/GenBank/DDBJ databases">
        <title>Hyphomonas sp. T24B3 Genome Sequencing.</title>
        <authorList>
            <person name="Lai Q."/>
            <person name="Shao Z."/>
        </authorList>
    </citation>
    <scope>NUCLEOTIDE SEQUENCE [LARGE SCALE GENOMIC DNA]</scope>
    <source>
        <strain evidence="4 5">T24B3</strain>
    </source>
</reference>
<dbReference type="STRING" id="1280941.HY2_12070"/>
<dbReference type="CDD" id="cd06170">
    <property type="entry name" value="LuxR_C_like"/>
    <property type="match status" value="1"/>
</dbReference>
<dbReference type="Proteomes" id="UP000249123">
    <property type="component" value="Unassembled WGS sequence"/>
</dbReference>
<dbReference type="PANTHER" id="PTHR44688:SF16">
    <property type="entry name" value="DNA-BINDING TRANSCRIPTIONAL ACTIVATOR DEVR_DOSR"/>
    <property type="match status" value="1"/>
</dbReference>
<dbReference type="AlphaFoldDB" id="A0A062U0D3"/>
<keyword evidence="5" id="KW-1185">Reference proteome</keyword>
<dbReference type="InterPro" id="IPR036693">
    <property type="entry name" value="TF_LuxR_autoind-bd_dom_sf"/>
</dbReference>